<keyword evidence="4" id="KW-0408">Iron</keyword>
<accession>A0A150G787</accession>
<name>A0A150G787_GONPE</name>
<evidence type="ECO:0000256" key="2">
    <source>
        <dbReference type="ARBA" id="ARBA00022741"/>
    </source>
</evidence>
<feature type="domain" description="Protein kinase" evidence="6">
    <location>
        <begin position="118"/>
        <end position="607"/>
    </location>
</feature>
<evidence type="ECO:0000256" key="3">
    <source>
        <dbReference type="ARBA" id="ARBA00022840"/>
    </source>
</evidence>
<feature type="compositionally biased region" description="Low complexity" evidence="5">
    <location>
        <begin position="490"/>
        <end position="511"/>
    </location>
</feature>
<comment type="caution">
    <text evidence="7">The sequence shown here is derived from an EMBL/GenBank/DDBJ whole genome shotgun (WGS) entry which is preliminary data.</text>
</comment>
<feature type="compositionally biased region" description="Polar residues" evidence="5">
    <location>
        <begin position="884"/>
        <end position="900"/>
    </location>
</feature>
<dbReference type="EMBL" id="LSYV01000052">
    <property type="protein sequence ID" value="KXZ45704.1"/>
    <property type="molecule type" value="Genomic_DNA"/>
</dbReference>
<dbReference type="PANTHER" id="PTHR24055">
    <property type="entry name" value="MITOGEN-ACTIVATED PROTEIN KINASE"/>
    <property type="match status" value="1"/>
</dbReference>
<dbReference type="Gene3D" id="3.30.2020.30">
    <property type="match status" value="1"/>
</dbReference>
<protein>
    <recommendedName>
        <fullName evidence="6">Protein kinase domain-containing protein</fullName>
    </recommendedName>
</protein>
<feature type="region of interest" description="Disordered" evidence="5">
    <location>
        <begin position="241"/>
        <end position="278"/>
    </location>
</feature>
<evidence type="ECO:0000313" key="8">
    <source>
        <dbReference type="Proteomes" id="UP000075714"/>
    </source>
</evidence>
<dbReference type="PROSITE" id="PS00108">
    <property type="entry name" value="PROTEIN_KINASE_ST"/>
    <property type="match status" value="1"/>
</dbReference>
<evidence type="ECO:0000259" key="6">
    <source>
        <dbReference type="PROSITE" id="PS50011"/>
    </source>
</evidence>
<dbReference type="InterPro" id="IPR011009">
    <property type="entry name" value="Kinase-like_dom_sf"/>
</dbReference>
<feature type="region of interest" description="Disordered" evidence="5">
    <location>
        <begin position="755"/>
        <end position="788"/>
    </location>
</feature>
<feature type="compositionally biased region" description="Low complexity" evidence="5">
    <location>
        <begin position="767"/>
        <end position="788"/>
    </location>
</feature>
<feature type="compositionally biased region" description="Low complexity" evidence="5">
    <location>
        <begin position="345"/>
        <end position="358"/>
    </location>
</feature>
<dbReference type="Proteomes" id="UP000075714">
    <property type="component" value="Unassembled WGS sequence"/>
</dbReference>
<feature type="region of interest" description="Disordered" evidence="5">
    <location>
        <begin position="331"/>
        <end position="358"/>
    </location>
</feature>
<evidence type="ECO:0000313" key="7">
    <source>
        <dbReference type="EMBL" id="KXZ45704.1"/>
    </source>
</evidence>
<keyword evidence="3" id="KW-0067">ATP-binding</keyword>
<dbReference type="InterPro" id="IPR008271">
    <property type="entry name" value="Ser/Thr_kinase_AS"/>
</dbReference>
<dbReference type="OrthoDB" id="19707at2759"/>
<dbReference type="SMART" id="SM00220">
    <property type="entry name" value="S_TKc"/>
    <property type="match status" value="1"/>
</dbReference>
<dbReference type="PROSITE" id="PS50011">
    <property type="entry name" value="PROTEIN_KINASE_DOM"/>
    <property type="match status" value="1"/>
</dbReference>
<organism evidence="7 8">
    <name type="scientific">Gonium pectorale</name>
    <name type="common">Green alga</name>
    <dbReference type="NCBI Taxonomy" id="33097"/>
    <lineage>
        <taxon>Eukaryota</taxon>
        <taxon>Viridiplantae</taxon>
        <taxon>Chlorophyta</taxon>
        <taxon>core chlorophytes</taxon>
        <taxon>Chlorophyceae</taxon>
        <taxon>CS clade</taxon>
        <taxon>Chlamydomonadales</taxon>
        <taxon>Volvocaceae</taxon>
        <taxon>Gonium</taxon>
    </lineage>
</organism>
<dbReference type="InterPro" id="IPR038492">
    <property type="entry name" value="GBBH-like_N_sf"/>
</dbReference>
<dbReference type="Gene3D" id="1.10.510.10">
    <property type="entry name" value="Transferase(Phosphotransferase) domain 1"/>
    <property type="match status" value="2"/>
</dbReference>
<feature type="compositionally biased region" description="Pro residues" evidence="5">
    <location>
        <begin position="916"/>
        <end position="928"/>
    </location>
</feature>
<dbReference type="GO" id="GO:0046872">
    <property type="term" value="F:metal ion binding"/>
    <property type="evidence" value="ECO:0007669"/>
    <property type="project" value="UniProtKB-KW"/>
</dbReference>
<dbReference type="GO" id="GO:0005524">
    <property type="term" value="F:ATP binding"/>
    <property type="evidence" value="ECO:0007669"/>
    <property type="project" value="UniProtKB-KW"/>
</dbReference>
<dbReference type="InterPro" id="IPR050117">
    <property type="entry name" value="MAPK"/>
</dbReference>
<dbReference type="GO" id="GO:0004672">
    <property type="term" value="F:protein kinase activity"/>
    <property type="evidence" value="ECO:0007669"/>
    <property type="project" value="InterPro"/>
</dbReference>
<dbReference type="AlphaFoldDB" id="A0A150G787"/>
<evidence type="ECO:0000256" key="5">
    <source>
        <dbReference type="SAM" id="MobiDB-lite"/>
    </source>
</evidence>
<feature type="compositionally biased region" description="Gly residues" evidence="5">
    <location>
        <begin position="268"/>
        <end position="277"/>
    </location>
</feature>
<evidence type="ECO:0000256" key="1">
    <source>
        <dbReference type="ARBA" id="ARBA00022723"/>
    </source>
</evidence>
<dbReference type="Pfam" id="PF06155">
    <property type="entry name" value="GBBH-like_N"/>
    <property type="match status" value="1"/>
</dbReference>
<dbReference type="InterPro" id="IPR000719">
    <property type="entry name" value="Prot_kinase_dom"/>
</dbReference>
<dbReference type="Pfam" id="PF00069">
    <property type="entry name" value="Pkinase"/>
    <property type="match status" value="2"/>
</dbReference>
<evidence type="ECO:0000256" key="4">
    <source>
        <dbReference type="ARBA" id="ARBA00023004"/>
    </source>
</evidence>
<dbReference type="InterPro" id="IPR010376">
    <property type="entry name" value="GBBH-like_N"/>
</dbReference>
<sequence length="928" mass="93933">MASGGARGLGSGIGAADGPPNAIRLLKKEKRLELIYASGAKVSLPAELLRVCSPSADTRRVMAGTGRERVVSGRRHVGIMSVEAVGNYAIRIHFDDLHSSGIFTWDYLAHLGGPGRVLELLRVLDEGAYGVIVAARHRVIYQTMREVRVLQGLPPHPNIVQLKEAFQSEAGHVYLAFELAHGGLHKEAARLPGHALPTPTLKAVAWQLLRALGHCHAHGIVHRDVKPANVLTCSPIAAATAAAADRPSKATDPRVAGSPGQRPDGARNNGGGGGGQGVQEAQMHLQLQDATSGAFSVSPSVAAGGGGSIGGGTAAANQLLPVEHLDSFECGDDGTMLASPPPTMAAPSQKAEAGAAAPAETGAPASAAAPAATAFPLVKLCDFGFARAVQRSSDPWYDKHMTSYVVTRFYRAPEILTGAPYGMAIDVWSFGCTLAELATGRPLFPGRSCMDQLWRITRCLGPLPASQLEAMHRDLRLAPMAAEAARPLPADDAGAPSTSSGAGSVPPSGAGAPAGGDGAAAAARLGGAASELRTGPLGTGGGARCGGAGGAGSRLWRDSACEDSGGSALATALQGVEPRLMHLIAACLTLDPDRRPTVQQLLQMPYFWDVDSLLAGTQLEHLLDQPAPAAAAAPLAQRWRRAASGRNGLGCRGDAEATGPVCAVAAAAAWHGKRTASSHRHCYPEPGRMRDDDVPSVTVSRMLGGGGVAYERIRGAVSLPATSGGCGPASIPIPAPAPAPDAAVAAGGAVATAPASCRDSADRDAEPAAPEAAGAAAPAAAAADDTDGTAAVTVPELADGAPTQYVLFTPFSTDGASSSIKTAPTAPTAAAVAAASSPTAASCTTQYSGRTWVLSDDGVTSSSCRGGRRPESGKLGWGAVPRTGTHSFVSGTTRQSLDSNGGTAPAGAQTPATRRAPPPAPSPAPTEL</sequence>
<keyword evidence="2" id="KW-0547">Nucleotide-binding</keyword>
<reference evidence="8" key="1">
    <citation type="journal article" date="2016" name="Nat. Commun.">
        <title>The Gonium pectorale genome demonstrates co-option of cell cycle regulation during the evolution of multicellularity.</title>
        <authorList>
            <person name="Hanschen E.R."/>
            <person name="Marriage T.N."/>
            <person name="Ferris P.J."/>
            <person name="Hamaji T."/>
            <person name="Toyoda A."/>
            <person name="Fujiyama A."/>
            <person name="Neme R."/>
            <person name="Noguchi H."/>
            <person name="Minakuchi Y."/>
            <person name="Suzuki M."/>
            <person name="Kawai-Toyooka H."/>
            <person name="Smith D.R."/>
            <person name="Sparks H."/>
            <person name="Anderson J."/>
            <person name="Bakaric R."/>
            <person name="Luria V."/>
            <person name="Karger A."/>
            <person name="Kirschner M.W."/>
            <person name="Durand P.M."/>
            <person name="Michod R.E."/>
            <person name="Nozaki H."/>
            <person name="Olson B.J."/>
        </authorList>
    </citation>
    <scope>NUCLEOTIDE SEQUENCE [LARGE SCALE GENOMIC DNA]</scope>
    <source>
        <strain evidence="8">NIES-2863</strain>
    </source>
</reference>
<dbReference type="SUPFAM" id="SSF56112">
    <property type="entry name" value="Protein kinase-like (PK-like)"/>
    <property type="match status" value="1"/>
</dbReference>
<feature type="region of interest" description="Disordered" evidence="5">
    <location>
        <begin position="488"/>
        <end position="520"/>
    </location>
</feature>
<gene>
    <name evidence="7" type="ORF">GPECTOR_51g689</name>
</gene>
<keyword evidence="8" id="KW-1185">Reference proteome</keyword>
<feature type="region of interest" description="Disordered" evidence="5">
    <location>
        <begin position="857"/>
        <end position="928"/>
    </location>
</feature>
<feature type="compositionally biased region" description="Low complexity" evidence="5">
    <location>
        <begin position="901"/>
        <end position="915"/>
    </location>
</feature>
<proteinExistence type="predicted"/>
<keyword evidence="1" id="KW-0479">Metal-binding</keyword>